<dbReference type="OrthoDB" id="9815124at2"/>
<dbReference type="InterPro" id="IPR013022">
    <property type="entry name" value="Xyl_isomerase-like_TIM-brl"/>
</dbReference>
<proteinExistence type="predicted"/>
<keyword evidence="3" id="KW-1185">Reference proteome</keyword>
<gene>
    <name evidence="2" type="ORF">SAMN05421771_1282</name>
</gene>
<dbReference type="Gene3D" id="3.20.20.150">
    <property type="entry name" value="Divalent-metal-dependent TIM barrel enzymes"/>
    <property type="match status" value="1"/>
</dbReference>
<evidence type="ECO:0000259" key="1">
    <source>
        <dbReference type="Pfam" id="PF01261"/>
    </source>
</evidence>
<dbReference type="Proteomes" id="UP000199024">
    <property type="component" value="Unassembled WGS sequence"/>
</dbReference>
<accession>A0A1I6LUI0</accession>
<dbReference type="GO" id="GO:0016853">
    <property type="term" value="F:isomerase activity"/>
    <property type="evidence" value="ECO:0007669"/>
    <property type="project" value="UniProtKB-KW"/>
</dbReference>
<protein>
    <submittedName>
        <fullName evidence="2">Sugar phosphate isomerase/epimerase</fullName>
    </submittedName>
</protein>
<name>A0A1I6LUI0_9BACT</name>
<dbReference type="Pfam" id="PF01261">
    <property type="entry name" value="AP_endonuc_2"/>
    <property type="match status" value="1"/>
</dbReference>
<evidence type="ECO:0000313" key="3">
    <source>
        <dbReference type="Proteomes" id="UP000199024"/>
    </source>
</evidence>
<sequence length="324" mass="35524">MPSSRREFVVGMGLAATGLATRGLYAQKASVSTSCPFRLAVINDEISPDFDHACDVAANEFGLHWIELRSMWGKTVTSLDAAQIDESKRILAKYNLKVTDIASPLFKSDWPGAPISQHSPSFKKPREVDPHEQDALLLKCIETAKAFGTDRIRCFDFWRLEDPKPYRAAINAKLSEASETCAKHGMILLLENEMACNTGSGEEAVETLAGVPNKNFMLNWDPGNAATFPGNVPYPDAYNKIPKHRIGHCHCKDTVRAADGKASWAPVGGGIIDWTGQFKAFVKDGYHYGVSLETHWHGAATPEESTRISMKGLKETLVKAGITC</sequence>
<dbReference type="EMBL" id="FOZL01000001">
    <property type="protein sequence ID" value="SFS07030.1"/>
    <property type="molecule type" value="Genomic_DNA"/>
</dbReference>
<keyword evidence="2" id="KW-0413">Isomerase</keyword>
<reference evidence="2 3" key="1">
    <citation type="submission" date="2016-10" db="EMBL/GenBank/DDBJ databases">
        <authorList>
            <person name="de Groot N.N."/>
        </authorList>
    </citation>
    <scope>NUCLEOTIDE SEQUENCE [LARGE SCALE GENOMIC DNA]</scope>
    <source>
        <strain evidence="2 3">DSM 21001</strain>
    </source>
</reference>
<organism evidence="2 3">
    <name type="scientific">Granulicella pectinivorans</name>
    <dbReference type="NCBI Taxonomy" id="474950"/>
    <lineage>
        <taxon>Bacteria</taxon>
        <taxon>Pseudomonadati</taxon>
        <taxon>Acidobacteriota</taxon>
        <taxon>Terriglobia</taxon>
        <taxon>Terriglobales</taxon>
        <taxon>Acidobacteriaceae</taxon>
        <taxon>Granulicella</taxon>
    </lineage>
</organism>
<dbReference type="InterPro" id="IPR036237">
    <property type="entry name" value="Xyl_isomerase-like_sf"/>
</dbReference>
<dbReference type="PANTHER" id="PTHR12110:SF41">
    <property type="entry name" value="INOSOSE DEHYDRATASE"/>
    <property type="match status" value="1"/>
</dbReference>
<dbReference type="InterPro" id="IPR050312">
    <property type="entry name" value="IolE/XylAMocC-like"/>
</dbReference>
<dbReference type="AlphaFoldDB" id="A0A1I6LUI0"/>
<dbReference type="PANTHER" id="PTHR12110">
    <property type="entry name" value="HYDROXYPYRUVATE ISOMERASE"/>
    <property type="match status" value="1"/>
</dbReference>
<evidence type="ECO:0000313" key="2">
    <source>
        <dbReference type="EMBL" id="SFS07030.1"/>
    </source>
</evidence>
<dbReference type="STRING" id="474950.SAMN05421771_1282"/>
<dbReference type="RefSeq" id="WP_089837666.1">
    <property type="nucleotide sequence ID" value="NZ_FOZL01000001.1"/>
</dbReference>
<feature type="domain" description="Xylose isomerase-like TIM barrel" evidence="1">
    <location>
        <begin position="57"/>
        <end position="315"/>
    </location>
</feature>
<dbReference type="SUPFAM" id="SSF51658">
    <property type="entry name" value="Xylose isomerase-like"/>
    <property type="match status" value="1"/>
</dbReference>